<reference evidence="1" key="1">
    <citation type="journal article" date="2014" name="Int. J. Syst. Evol. Microbiol.">
        <title>Complete genome sequence of Corynebacterium casei LMG S-19264T (=DSM 44701T), isolated from a smear-ripened cheese.</title>
        <authorList>
            <consortium name="US DOE Joint Genome Institute (JGI-PGF)"/>
            <person name="Walter F."/>
            <person name="Albersmeier A."/>
            <person name="Kalinowski J."/>
            <person name="Ruckert C."/>
        </authorList>
    </citation>
    <scope>NUCLEOTIDE SEQUENCE</scope>
    <source>
        <strain evidence="1">JCM 4956</strain>
    </source>
</reference>
<dbReference type="EMBL" id="BMWD01000057">
    <property type="protein sequence ID" value="GGX99082.1"/>
    <property type="molecule type" value="Genomic_DNA"/>
</dbReference>
<dbReference type="AlphaFoldDB" id="A0A918NV85"/>
<reference evidence="1" key="2">
    <citation type="submission" date="2020-09" db="EMBL/GenBank/DDBJ databases">
        <authorList>
            <person name="Sun Q."/>
            <person name="Ohkuma M."/>
        </authorList>
    </citation>
    <scope>NUCLEOTIDE SEQUENCE</scope>
    <source>
        <strain evidence="1">JCM 4956</strain>
    </source>
</reference>
<sequence>MTADRHLALMTLMTEIQEPSRAYFRSTRQAAAAFTDSPEWDRAVGRGGQALDAIETAVRHWVETHRPQPLPGRCGTPSPDGRFACALAPHTNAVMHADRTDADVTPKGKRMVWETPVETPAGFERITGLTVKCAACSEGYDEGEGVLLFDSVREATAAVVDAGWAELKDGRVLCAEHDEGHEALRSTVCVVDQDGAA</sequence>
<accession>A0A918NV85</accession>
<dbReference type="RefSeq" id="WP_190040267.1">
    <property type="nucleotide sequence ID" value="NZ_BMWD01000057.1"/>
</dbReference>
<gene>
    <name evidence="1" type="ORF">GCM10010515_76560</name>
</gene>
<organism evidence="1 2">
    <name type="scientific">Streptomyces fructofermentans</name>
    <dbReference type="NCBI Taxonomy" id="152141"/>
    <lineage>
        <taxon>Bacteria</taxon>
        <taxon>Bacillati</taxon>
        <taxon>Actinomycetota</taxon>
        <taxon>Actinomycetes</taxon>
        <taxon>Kitasatosporales</taxon>
        <taxon>Streptomycetaceae</taxon>
        <taxon>Streptomyces</taxon>
    </lineage>
</organism>
<evidence type="ECO:0000313" key="1">
    <source>
        <dbReference type="EMBL" id="GGX99082.1"/>
    </source>
</evidence>
<evidence type="ECO:0000313" key="2">
    <source>
        <dbReference type="Proteomes" id="UP000645555"/>
    </source>
</evidence>
<comment type="caution">
    <text evidence="1">The sequence shown here is derived from an EMBL/GenBank/DDBJ whole genome shotgun (WGS) entry which is preliminary data.</text>
</comment>
<name>A0A918NV85_9ACTN</name>
<protein>
    <submittedName>
        <fullName evidence="1">Uncharacterized protein</fullName>
    </submittedName>
</protein>
<dbReference type="Proteomes" id="UP000645555">
    <property type="component" value="Unassembled WGS sequence"/>
</dbReference>
<proteinExistence type="predicted"/>
<keyword evidence="2" id="KW-1185">Reference proteome</keyword>